<evidence type="ECO:0000256" key="7">
    <source>
        <dbReference type="SAM" id="SignalP"/>
    </source>
</evidence>
<feature type="transmembrane region" description="Helical" evidence="6">
    <location>
        <begin position="247"/>
        <end position="264"/>
    </location>
</feature>
<keyword evidence="2 6" id="KW-0812">Transmembrane</keyword>
<gene>
    <name evidence="9" type="ORF">V5N11_022160</name>
</gene>
<evidence type="ECO:0000313" key="10">
    <source>
        <dbReference type="Proteomes" id="UP001558713"/>
    </source>
</evidence>
<comment type="subcellular location">
    <subcellularLocation>
        <location evidence="1">Membrane</location>
        <topology evidence="1">Multi-pass membrane protein</topology>
    </subcellularLocation>
</comment>
<evidence type="ECO:0000256" key="3">
    <source>
        <dbReference type="ARBA" id="ARBA00022729"/>
    </source>
</evidence>
<sequence length="499" mass="57339">MVNLGLGFWGIAFFLLINAADGSIHEYKNEGFTKIANLRYFHGGYEVLYASEFLDVHASSPLEGKSFIRFDDISFVRSKESANKQNSTQPTSGLVEAILFEQKQKYRVGGSLFKAEDMCCTPKLADAGSCNLGELLITADPNDPQWPKRIPTFFTKGEEEVKMSPEAVAITKTGFYTLYFMTCDPELDATKIRGRTVWKNPYGYLPGDDVPFTTLFASMFWAYVLLALAWFPVFVQHWKHRIQLHSHITLVIVFAMCESAFRYVEFTNVNSTGMRNMSDTFWAVTFSSLRMTLSRLLLLFISSGYGVVKPVVGAMPWRMLLLGVICFVLNEAIGCAEHLGVFSQQGMTFIRLSWSIVEMVFLQWIFRSLWKTLKMLKQVKTNTAKLQFYRMFAIALVFLMSVNITFIQVKFLVLDNPLSEFWWIMPACWYVLAYALLLLICLFWAPSDKPTRYLYIAGMVEEFEKEDTNNNVERDEMSVLEAFLIMFGNLQEERHRNAY</sequence>
<dbReference type="GO" id="GO:0016020">
    <property type="term" value="C:membrane"/>
    <property type="evidence" value="ECO:0007669"/>
    <property type="project" value="UniProtKB-SubCell"/>
</dbReference>
<organism evidence="9 10">
    <name type="scientific">Cardamine amara subsp. amara</name>
    <dbReference type="NCBI Taxonomy" id="228776"/>
    <lineage>
        <taxon>Eukaryota</taxon>
        <taxon>Viridiplantae</taxon>
        <taxon>Streptophyta</taxon>
        <taxon>Embryophyta</taxon>
        <taxon>Tracheophyta</taxon>
        <taxon>Spermatophyta</taxon>
        <taxon>Magnoliopsida</taxon>
        <taxon>eudicotyledons</taxon>
        <taxon>Gunneridae</taxon>
        <taxon>Pentapetalae</taxon>
        <taxon>rosids</taxon>
        <taxon>malvids</taxon>
        <taxon>Brassicales</taxon>
        <taxon>Brassicaceae</taxon>
        <taxon>Cardamineae</taxon>
        <taxon>Cardamine</taxon>
    </lineage>
</organism>
<evidence type="ECO:0000256" key="4">
    <source>
        <dbReference type="ARBA" id="ARBA00022989"/>
    </source>
</evidence>
<evidence type="ECO:0000313" key="9">
    <source>
        <dbReference type="EMBL" id="KAL1222856.1"/>
    </source>
</evidence>
<evidence type="ECO:0000259" key="8">
    <source>
        <dbReference type="Pfam" id="PF06814"/>
    </source>
</evidence>
<keyword evidence="3 7" id="KW-0732">Signal</keyword>
<dbReference type="PANTHER" id="PTHR21229:SF55">
    <property type="entry name" value="EXPRESSED PROTEIN-RELATED"/>
    <property type="match status" value="1"/>
</dbReference>
<feature type="chain" id="PRO_5044866338" description="GOST seven transmembrane domain-containing protein" evidence="7">
    <location>
        <begin position="23"/>
        <end position="499"/>
    </location>
</feature>
<evidence type="ECO:0000256" key="2">
    <source>
        <dbReference type="ARBA" id="ARBA00022692"/>
    </source>
</evidence>
<dbReference type="Pfam" id="PF06814">
    <property type="entry name" value="GOST_TM"/>
    <property type="match status" value="1"/>
</dbReference>
<keyword evidence="4 6" id="KW-1133">Transmembrane helix</keyword>
<feature type="transmembrane region" description="Helical" evidence="6">
    <location>
        <begin position="348"/>
        <end position="366"/>
    </location>
</feature>
<feature type="domain" description="GOST seven transmembrane" evidence="8">
    <location>
        <begin position="211"/>
        <end position="450"/>
    </location>
</feature>
<dbReference type="InterPro" id="IPR009637">
    <property type="entry name" value="GPR107/GPR108-like"/>
</dbReference>
<dbReference type="AlphaFoldDB" id="A0ABD1C0R8"/>
<feature type="transmembrane region" description="Helical" evidence="6">
    <location>
        <begin position="284"/>
        <end position="308"/>
    </location>
</feature>
<accession>A0ABD1C0R8</accession>
<keyword evidence="10" id="KW-1185">Reference proteome</keyword>
<feature type="transmembrane region" description="Helical" evidence="6">
    <location>
        <begin position="320"/>
        <end position="342"/>
    </location>
</feature>
<keyword evidence="5 6" id="KW-0472">Membrane</keyword>
<feature type="transmembrane region" description="Helical" evidence="6">
    <location>
        <begin position="421"/>
        <end position="445"/>
    </location>
</feature>
<evidence type="ECO:0000256" key="5">
    <source>
        <dbReference type="ARBA" id="ARBA00023136"/>
    </source>
</evidence>
<dbReference type="Proteomes" id="UP001558713">
    <property type="component" value="Unassembled WGS sequence"/>
</dbReference>
<comment type="caution">
    <text evidence="9">The sequence shown here is derived from an EMBL/GenBank/DDBJ whole genome shotgun (WGS) entry which is preliminary data.</text>
</comment>
<feature type="transmembrane region" description="Helical" evidence="6">
    <location>
        <begin position="387"/>
        <end position="409"/>
    </location>
</feature>
<proteinExistence type="predicted"/>
<evidence type="ECO:0000256" key="1">
    <source>
        <dbReference type="ARBA" id="ARBA00004141"/>
    </source>
</evidence>
<evidence type="ECO:0000256" key="6">
    <source>
        <dbReference type="SAM" id="Phobius"/>
    </source>
</evidence>
<name>A0ABD1C0R8_CARAN</name>
<dbReference type="PANTHER" id="PTHR21229">
    <property type="entry name" value="LUNG SEVEN TRANSMEMBRANE RECEPTOR"/>
    <property type="match status" value="1"/>
</dbReference>
<reference evidence="9 10" key="1">
    <citation type="submission" date="2024-04" db="EMBL/GenBank/DDBJ databases">
        <title>Genome assembly C_amara_ONT_v2.</title>
        <authorList>
            <person name="Yant L."/>
            <person name="Moore C."/>
            <person name="Slenker M."/>
        </authorList>
    </citation>
    <scope>NUCLEOTIDE SEQUENCE [LARGE SCALE GENOMIC DNA]</scope>
    <source>
        <tissue evidence="9">Leaf</tissue>
    </source>
</reference>
<dbReference type="InterPro" id="IPR053937">
    <property type="entry name" value="GOST_TM"/>
</dbReference>
<dbReference type="EMBL" id="JBANAX010000090">
    <property type="protein sequence ID" value="KAL1222856.1"/>
    <property type="molecule type" value="Genomic_DNA"/>
</dbReference>
<protein>
    <recommendedName>
        <fullName evidence="8">GOST seven transmembrane domain-containing protein</fullName>
    </recommendedName>
</protein>
<feature type="signal peptide" evidence="7">
    <location>
        <begin position="1"/>
        <end position="22"/>
    </location>
</feature>
<feature type="transmembrane region" description="Helical" evidence="6">
    <location>
        <begin position="215"/>
        <end position="235"/>
    </location>
</feature>